<evidence type="ECO:0000256" key="5">
    <source>
        <dbReference type="PIRSR" id="PIRSR011789-1"/>
    </source>
</evidence>
<evidence type="ECO:0000256" key="4">
    <source>
        <dbReference type="PIRNR" id="PIRNR011789"/>
    </source>
</evidence>
<dbReference type="GO" id="GO:0000214">
    <property type="term" value="C:tRNA-intron endonuclease complex"/>
    <property type="evidence" value="ECO:0007669"/>
    <property type="project" value="UniProtKB-UniRule"/>
</dbReference>
<dbReference type="GO" id="GO:0000213">
    <property type="term" value="F:tRNA-intron lyase activity"/>
    <property type="evidence" value="ECO:0007669"/>
    <property type="project" value="UniProtKB-UniRule"/>
</dbReference>
<dbReference type="PIRSF" id="PIRSF011789">
    <property type="entry name" value="tRNA_splic_SEN2"/>
    <property type="match status" value="1"/>
</dbReference>
<dbReference type="FunFam" id="3.40.1350.10:FF:000007">
    <property type="entry name" value="tRNA-splicing endonuclease subunit Sen2"/>
    <property type="match status" value="1"/>
</dbReference>
<organism evidence="8 9">
    <name type="scientific">Collybiopsis luxurians FD-317 M1</name>
    <dbReference type="NCBI Taxonomy" id="944289"/>
    <lineage>
        <taxon>Eukaryota</taxon>
        <taxon>Fungi</taxon>
        <taxon>Dikarya</taxon>
        <taxon>Basidiomycota</taxon>
        <taxon>Agaricomycotina</taxon>
        <taxon>Agaricomycetes</taxon>
        <taxon>Agaricomycetidae</taxon>
        <taxon>Agaricales</taxon>
        <taxon>Marasmiineae</taxon>
        <taxon>Omphalotaceae</taxon>
        <taxon>Collybiopsis</taxon>
        <taxon>Collybiopsis luxurians</taxon>
    </lineage>
</organism>
<evidence type="ECO:0000256" key="3">
    <source>
        <dbReference type="ARBA" id="ARBA00023239"/>
    </source>
</evidence>
<feature type="compositionally biased region" description="Basic and acidic residues" evidence="6">
    <location>
        <begin position="138"/>
        <end position="147"/>
    </location>
</feature>
<dbReference type="Proteomes" id="UP000053593">
    <property type="component" value="Unassembled WGS sequence"/>
</dbReference>
<evidence type="ECO:0000313" key="9">
    <source>
        <dbReference type="Proteomes" id="UP000053593"/>
    </source>
</evidence>
<feature type="region of interest" description="Disordered" evidence="6">
    <location>
        <begin position="1"/>
        <end position="20"/>
    </location>
</feature>
<keyword evidence="9" id="KW-1185">Reference proteome</keyword>
<feature type="region of interest" description="Disordered" evidence="6">
    <location>
        <begin position="188"/>
        <end position="248"/>
    </location>
</feature>
<keyword evidence="2 4" id="KW-0819">tRNA processing</keyword>
<comment type="function">
    <text evidence="4">Constitutes one of the two catalytic subunit of the tRNA-splicing endonuclease complex, a complex responsible for identification and cleavage of the splice sites in pre-tRNA. It cleaves pre-tRNA at the 5'- and 3'-splice sites to release the intron. The products are an intron and two tRNA half-molecules bearing 2',3'-cyclic phosphate and 5'-OH termini. There are no conserved sequences at the splice sites, but the intron is invariably located at the same site in the gene, placing the splice sites an invariant distance from the constant structural features of the tRNA body.</text>
</comment>
<dbReference type="CDD" id="cd22363">
    <property type="entry name" value="tRNA-intron_lyase_C"/>
    <property type="match status" value="1"/>
</dbReference>
<dbReference type="SUPFAM" id="SSF53032">
    <property type="entry name" value="tRNA-intron endonuclease catalytic domain-like"/>
    <property type="match status" value="1"/>
</dbReference>
<feature type="region of interest" description="Disordered" evidence="6">
    <location>
        <begin position="128"/>
        <end position="147"/>
    </location>
</feature>
<proteinExistence type="inferred from homology"/>
<dbReference type="PANTHER" id="PTHR21227:SF0">
    <property type="entry name" value="TRNA-SPLICING ENDONUCLEASE SUBUNIT SEN2"/>
    <property type="match status" value="1"/>
</dbReference>
<dbReference type="PANTHER" id="PTHR21227">
    <property type="entry name" value="TRNA-SPLICING ENDONUCLEASE SUBUNIT SEN2"/>
    <property type="match status" value="1"/>
</dbReference>
<evidence type="ECO:0000313" key="8">
    <source>
        <dbReference type="EMBL" id="KIK56665.1"/>
    </source>
</evidence>
<dbReference type="GO" id="GO:0005737">
    <property type="term" value="C:cytoplasm"/>
    <property type="evidence" value="ECO:0007669"/>
    <property type="project" value="TreeGrafter"/>
</dbReference>
<gene>
    <name evidence="8" type="ORF">GYMLUDRAFT_76019</name>
</gene>
<dbReference type="EMBL" id="KN834796">
    <property type="protein sequence ID" value="KIK56665.1"/>
    <property type="molecule type" value="Genomic_DNA"/>
</dbReference>
<dbReference type="InterPro" id="IPR006676">
    <property type="entry name" value="tRNA_splic"/>
</dbReference>
<accession>A0A0D0B0R9</accession>
<name>A0A0D0B0R9_9AGAR</name>
<dbReference type="InterPro" id="IPR036167">
    <property type="entry name" value="tRNA_intron_Endo_cat-like_sf"/>
</dbReference>
<dbReference type="GO" id="GO:0003676">
    <property type="term" value="F:nucleic acid binding"/>
    <property type="evidence" value="ECO:0007669"/>
    <property type="project" value="InterPro"/>
</dbReference>
<sequence length="447" mass="50034">MSNRKSKGPNKGGGARRNENNRIYAYPLPLIFSDSSSSPSSSSSSSPSSLSTTTNRVRRSLLGLIGLSTTKVLNPHCEGYLDVSTRSVWVVTHRDAEILWRRGFFGKGNLSRSEPSWFVRQMKDRNTRRVGGSTMTSEELREKRRAERRQFKLDRAEAIAKVAQQAEEIFETEGRVVVPVLFGPEIPSGATWRPKPVEPQPELGSGSGAEPPHLSSANAGGSGLLPEGGAGTEVNGEEKVDDDEEPLEDMEHLQLTLQEAFFLAWNFDCLTILDPETDEPLSLHEIWTTFQQIYLAPPIPTLLPTQTPGLEFDNPFLIHYAVYHHYRSLGWVVKSGLKFCVDYLLYKRGPVFTHAEFSIVVCPVYEDPADQEVSVTHLQNASPFTWSWLGTINRANSQVMKTLVLAYVTIPARSRLSKELLSSPACFAHYSVREVIVRRFIPARMRD</sequence>
<evidence type="ECO:0000256" key="2">
    <source>
        <dbReference type="ARBA" id="ARBA00022694"/>
    </source>
</evidence>
<feature type="active site" evidence="5">
    <location>
        <position position="401"/>
    </location>
</feature>
<feature type="active site" evidence="5">
    <location>
        <position position="346"/>
    </location>
</feature>
<dbReference type="Pfam" id="PF01974">
    <property type="entry name" value="tRNA_int_endo"/>
    <property type="match status" value="1"/>
</dbReference>
<feature type="compositionally biased region" description="Acidic residues" evidence="6">
    <location>
        <begin position="239"/>
        <end position="248"/>
    </location>
</feature>
<feature type="domain" description="tRNA intron endonuclease catalytic" evidence="7">
    <location>
        <begin position="316"/>
        <end position="408"/>
    </location>
</feature>
<dbReference type="Gene3D" id="3.40.1350.10">
    <property type="match status" value="1"/>
</dbReference>
<dbReference type="GO" id="GO:0000379">
    <property type="term" value="P:tRNA-type intron splice site recognition and cleavage"/>
    <property type="evidence" value="ECO:0007669"/>
    <property type="project" value="TreeGrafter"/>
</dbReference>
<dbReference type="InterPro" id="IPR016589">
    <property type="entry name" value="tRNA_splic_SEN2"/>
</dbReference>
<feature type="compositionally biased region" description="Gly residues" evidence="6">
    <location>
        <begin position="220"/>
        <end position="231"/>
    </location>
</feature>
<comment type="similarity">
    <text evidence="1 4">Belongs to the tRNA-intron endonuclease family.</text>
</comment>
<protein>
    <recommendedName>
        <fullName evidence="4">tRNA-splicing endonuclease subunit Sen2</fullName>
        <ecNumber evidence="4">4.6.1.16</ecNumber>
    </recommendedName>
</protein>
<reference evidence="8 9" key="1">
    <citation type="submission" date="2014-04" db="EMBL/GenBank/DDBJ databases">
        <title>Evolutionary Origins and Diversification of the Mycorrhizal Mutualists.</title>
        <authorList>
            <consortium name="DOE Joint Genome Institute"/>
            <consortium name="Mycorrhizal Genomics Consortium"/>
            <person name="Kohler A."/>
            <person name="Kuo A."/>
            <person name="Nagy L.G."/>
            <person name="Floudas D."/>
            <person name="Copeland A."/>
            <person name="Barry K.W."/>
            <person name="Cichocki N."/>
            <person name="Veneault-Fourrey C."/>
            <person name="LaButti K."/>
            <person name="Lindquist E.A."/>
            <person name="Lipzen A."/>
            <person name="Lundell T."/>
            <person name="Morin E."/>
            <person name="Murat C."/>
            <person name="Riley R."/>
            <person name="Ohm R."/>
            <person name="Sun H."/>
            <person name="Tunlid A."/>
            <person name="Henrissat B."/>
            <person name="Grigoriev I.V."/>
            <person name="Hibbett D.S."/>
            <person name="Martin F."/>
        </authorList>
    </citation>
    <scope>NUCLEOTIDE SEQUENCE [LARGE SCALE GENOMIC DNA]</scope>
    <source>
        <strain evidence="8 9">FD-317 M1</strain>
    </source>
</reference>
<evidence type="ECO:0000256" key="6">
    <source>
        <dbReference type="SAM" id="MobiDB-lite"/>
    </source>
</evidence>
<dbReference type="AlphaFoldDB" id="A0A0D0B0R9"/>
<evidence type="ECO:0000256" key="1">
    <source>
        <dbReference type="ARBA" id="ARBA00008078"/>
    </source>
</evidence>
<dbReference type="InterPro" id="IPR006677">
    <property type="entry name" value="tRNA_intron_Endonuc_cat-like"/>
</dbReference>
<keyword evidence="3 4" id="KW-0456">Lyase</keyword>
<dbReference type="OrthoDB" id="10249562at2759"/>
<dbReference type="HOGENOM" id="CLU_012847_1_0_1"/>
<dbReference type="EC" id="4.6.1.16" evidence="4"/>
<evidence type="ECO:0000259" key="7">
    <source>
        <dbReference type="Pfam" id="PF01974"/>
    </source>
</evidence>
<feature type="active site" evidence="5">
    <location>
        <position position="354"/>
    </location>
</feature>
<dbReference type="InterPro" id="IPR011856">
    <property type="entry name" value="tRNA_endonuc-like_dom_sf"/>
</dbReference>